<organism evidence="1 2">
    <name type="scientific">Alkalicoccus halolimnae</name>
    <dbReference type="NCBI Taxonomy" id="1667239"/>
    <lineage>
        <taxon>Bacteria</taxon>
        <taxon>Bacillati</taxon>
        <taxon>Bacillota</taxon>
        <taxon>Bacilli</taxon>
        <taxon>Bacillales</taxon>
        <taxon>Bacillaceae</taxon>
        <taxon>Alkalicoccus</taxon>
    </lineage>
</organism>
<gene>
    <name evidence="1" type="ORF">FTX54_016365</name>
</gene>
<protein>
    <submittedName>
        <fullName evidence="1">Uncharacterized protein</fullName>
    </submittedName>
</protein>
<evidence type="ECO:0000313" key="1">
    <source>
        <dbReference type="EMBL" id="WWD79944.1"/>
    </source>
</evidence>
<dbReference type="RefSeq" id="WP_187254451.1">
    <property type="nucleotide sequence ID" value="NZ_CP144914.1"/>
</dbReference>
<sequence>MPITIQTFLYIQELPFSIIFHCIAVSRFSRAQGAECGYLPVIHCCGDAVTDENPIHKK</sequence>
<proteinExistence type="predicted"/>
<dbReference type="EMBL" id="CP144914">
    <property type="protein sequence ID" value="WWD79944.1"/>
    <property type="molecule type" value="Genomic_DNA"/>
</dbReference>
<name>A0AAJ8LX51_9BACI</name>
<dbReference type="AlphaFoldDB" id="A0AAJ8LX51"/>
<accession>A0AAJ8LX51</accession>
<keyword evidence="2" id="KW-1185">Reference proteome</keyword>
<reference evidence="1 2" key="1">
    <citation type="submission" date="2024-01" db="EMBL/GenBank/DDBJ databases">
        <title>Complete Genome Sequence of Alkalicoccus halolimnae BZ-SZ-XJ29T, a Moderately Halophilic Bacterium Isolated from a Salt Lake.</title>
        <authorList>
            <person name="Zhao B."/>
        </authorList>
    </citation>
    <scope>NUCLEOTIDE SEQUENCE [LARGE SCALE GENOMIC DNA]</scope>
    <source>
        <strain evidence="1 2">BZ-SZ-XJ29</strain>
    </source>
</reference>
<dbReference type="KEGG" id="ahal:FTX54_016365"/>
<dbReference type="Proteomes" id="UP000321816">
    <property type="component" value="Chromosome"/>
</dbReference>
<evidence type="ECO:0000313" key="2">
    <source>
        <dbReference type="Proteomes" id="UP000321816"/>
    </source>
</evidence>